<evidence type="ECO:0000259" key="3">
    <source>
        <dbReference type="Pfam" id="PF13464"/>
    </source>
</evidence>
<organism evidence="4 5">
    <name type="scientific">Porticoccus litoralis</name>
    <dbReference type="NCBI Taxonomy" id="434086"/>
    <lineage>
        <taxon>Bacteria</taxon>
        <taxon>Pseudomonadati</taxon>
        <taxon>Pseudomonadota</taxon>
        <taxon>Gammaproteobacteria</taxon>
        <taxon>Cellvibrionales</taxon>
        <taxon>Porticoccaceae</taxon>
        <taxon>Porticoccus</taxon>
    </lineage>
</organism>
<dbReference type="AlphaFoldDB" id="A0AAW8B046"/>
<reference evidence="4" key="2">
    <citation type="submission" date="2023-08" db="EMBL/GenBank/DDBJ databases">
        <authorList>
            <person name="Luo J."/>
        </authorList>
    </citation>
    <scope>NUCLEOTIDE SEQUENCE</scope>
    <source>
        <strain evidence="4">DSM 25064</strain>
    </source>
</reference>
<dbReference type="RefSeq" id="WP_305168973.1">
    <property type="nucleotide sequence ID" value="NZ_JAUUUU010000001.1"/>
</dbReference>
<dbReference type="EMBL" id="JAUUUU010000001">
    <property type="protein sequence ID" value="MDP1519457.1"/>
    <property type="molecule type" value="Genomic_DNA"/>
</dbReference>
<dbReference type="Pfam" id="PF13464">
    <property type="entry name" value="RodZ_C"/>
    <property type="match status" value="1"/>
</dbReference>
<dbReference type="CDD" id="cd00093">
    <property type="entry name" value="HTH_XRE"/>
    <property type="match status" value="1"/>
</dbReference>
<dbReference type="PANTHER" id="PTHR34475:SF1">
    <property type="entry name" value="CYTOSKELETON PROTEIN RODZ"/>
    <property type="match status" value="1"/>
</dbReference>
<evidence type="ECO:0000313" key="5">
    <source>
        <dbReference type="Proteomes" id="UP001178354"/>
    </source>
</evidence>
<gene>
    <name evidence="4" type="ORF">Q8A57_00565</name>
</gene>
<feature type="compositionally biased region" description="Basic and acidic residues" evidence="1">
    <location>
        <begin position="1"/>
        <end position="11"/>
    </location>
</feature>
<dbReference type="InterPro" id="IPR001387">
    <property type="entry name" value="Cro/C1-type_HTH"/>
</dbReference>
<name>A0AAW8B046_9GAMM</name>
<dbReference type="Gene3D" id="1.10.260.40">
    <property type="entry name" value="lambda repressor-like DNA-binding domains"/>
    <property type="match status" value="1"/>
</dbReference>
<feature type="region of interest" description="Disordered" evidence="1">
    <location>
        <begin position="1"/>
        <end position="25"/>
    </location>
</feature>
<keyword evidence="2" id="KW-1133">Transmembrane helix</keyword>
<proteinExistence type="predicted"/>
<feature type="transmembrane region" description="Helical" evidence="2">
    <location>
        <begin position="119"/>
        <end position="141"/>
    </location>
</feature>
<feature type="domain" description="Cytoskeleton protein RodZ-like C-terminal" evidence="3">
    <location>
        <begin position="203"/>
        <end position="272"/>
    </location>
</feature>
<keyword evidence="5" id="KW-1185">Reference proteome</keyword>
<evidence type="ECO:0000313" key="4">
    <source>
        <dbReference type="EMBL" id="MDP1519457.1"/>
    </source>
</evidence>
<dbReference type="GO" id="GO:0003677">
    <property type="term" value="F:DNA binding"/>
    <property type="evidence" value="ECO:0007669"/>
    <property type="project" value="InterPro"/>
</dbReference>
<dbReference type="InterPro" id="IPR025194">
    <property type="entry name" value="RodZ-like_C"/>
</dbReference>
<sequence length="281" mass="30808">MTNKTEAKKQTDTAPAMEVSPGEQLRRARKEKGLGIDDLVPQLGLPARVLNAIETDDYERLPGPVYVRGYVRRYCALLELPEEPALQAVEQQLAARGIKDHSPSLILPAAPRKKFKFRLSFLVVPLILILLVVAAVFVWAMQTDETINLPQVEKSAVTIQPQLEMKQLPNLSSNNVQTYEEPNPTVRAVAEEGGDDGIRNLYIRVVQQSWVEVFDAEGGMLVADLKSSGTELDVNGLAPFTVILGYAPGIEIMYAGEPITVATIANDNTTTLKIGDDLTSE</sequence>
<dbReference type="Pfam" id="PF13413">
    <property type="entry name" value="HTH_25"/>
    <property type="match status" value="1"/>
</dbReference>
<reference evidence="4" key="1">
    <citation type="journal article" date="2010" name="Int. J. Syst. Evol. Microbiol.">
        <title>Porticoccus litoralis gen. nov., sp. nov., a gammaproteobacterium isolated from the Yellow Sea.</title>
        <authorList>
            <person name="Oh H.M."/>
            <person name="Kim H."/>
            <person name="Kim K.M."/>
            <person name="Min G.S."/>
            <person name="Cho J.C."/>
        </authorList>
    </citation>
    <scope>NUCLEOTIDE SEQUENCE</scope>
    <source>
        <strain evidence="4">DSM 25064</strain>
    </source>
</reference>
<dbReference type="InterPro" id="IPR050400">
    <property type="entry name" value="Bact_Cytoskel_RodZ"/>
</dbReference>
<dbReference type="PANTHER" id="PTHR34475">
    <property type="match status" value="1"/>
</dbReference>
<keyword evidence="2" id="KW-0472">Membrane</keyword>
<protein>
    <submittedName>
        <fullName evidence="4">DUF4115 domain-containing protein</fullName>
    </submittedName>
</protein>
<evidence type="ECO:0000256" key="2">
    <source>
        <dbReference type="SAM" id="Phobius"/>
    </source>
</evidence>
<evidence type="ECO:0000256" key="1">
    <source>
        <dbReference type="SAM" id="MobiDB-lite"/>
    </source>
</evidence>
<comment type="caution">
    <text evidence="4">The sequence shown here is derived from an EMBL/GenBank/DDBJ whole genome shotgun (WGS) entry which is preliminary data.</text>
</comment>
<keyword evidence="2" id="KW-0812">Transmembrane</keyword>
<dbReference type="Proteomes" id="UP001178354">
    <property type="component" value="Unassembled WGS sequence"/>
</dbReference>
<accession>A0AAW8B046</accession>
<dbReference type="InterPro" id="IPR010982">
    <property type="entry name" value="Lambda_DNA-bd_dom_sf"/>
</dbReference>